<keyword evidence="1" id="KW-1133">Transmembrane helix</keyword>
<feature type="transmembrane region" description="Helical" evidence="1">
    <location>
        <begin position="195"/>
        <end position="219"/>
    </location>
</feature>
<dbReference type="RefSeq" id="WP_349181897.1">
    <property type="nucleotide sequence ID" value="NZ_JBBNGS010000004.1"/>
</dbReference>
<comment type="caution">
    <text evidence="2">The sequence shown here is derived from an EMBL/GenBank/DDBJ whole genome shotgun (WGS) entry which is preliminary data.</text>
</comment>
<feature type="transmembrane region" description="Helical" evidence="1">
    <location>
        <begin position="36"/>
        <end position="54"/>
    </location>
</feature>
<sequence>MTVVSSRRPIPARALGVLACVVPALVLGLQLDSSSLASALVACCLGAAVAVAFCDGRATAGVLCMLVGMATLVQLGSDALLAAGRGTTLASSMSSLVDVYLQQLGSLGNGVSEQVALVQAILRVVWPVTYVVPALGELLLAYLGVRIASTRMGARNLDLPDFAEFDLPLWVVALFVGALVGLAVCLTAKVPTDGIWFMACANVILAVRFAFAAQGLAVLSWFIRKRRPSGLMAALAVIAALYLEMQFIVMSIVGLMDVWSDIRHLNRGKTVTVQDNARQD</sequence>
<name>A0ABV1IFK0_9ACTN</name>
<dbReference type="Proteomes" id="UP001478817">
    <property type="component" value="Unassembled WGS sequence"/>
</dbReference>
<proteinExistence type="predicted"/>
<feature type="transmembrane region" description="Helical" evidence="1">
    <location>
        <begin position="169"/>
        <end position="189"/>
    </location>
</feature>
<keyword evidence="1" id="KW-0472">Membrane</keyword>
<keyword evidence="3" id="KW-1185">Reference proteome</keyword>
<reference evidence="2 3" key="1">
    <citation type="submission" date="2024-04" db="EMBL/GenBank/DDBJ databases">
        <title>Human intestinal bacterial collection.</title>
        <authorList>
            <person name="Pauvert C."/>
            <person name="Hitch T.C.A."/>
            <person name="Clavel T."/>
        </authorList>
    </citation>
    <scope>NUCLEOTIDE SEQUENCE [LARGE SCALE GENOMIC DNA]</scope>
    <source>
        <strain evidence="2 3">CLA-AA-H197</strain>
    </source>
</reference>
<dbReference type="InterPro" id="IPR018710">
    <property type="entry name" value="DUF2232"/>
</dbReference>
<gene>
    <name evidence="2" type="ORF">AAAT05_03555</name>
</gene>
<dbReference type="EMBL" id="JBBNGS010000004">
    <property type="protein sequence ID" value="MEQ2637414.1"/>
    <property type="molecule type" value="Genomic_DNA"/>
</dbReference>
<dbReference type="Pfam" id="PF09991">
    <property type="entry name" value="DUF2232"/>
    <property type="match status" value="1"/>
</dbReference>
<evidence type="ECO:0000256" key="1">
    <source>
        <dbReference type="SAM" id="Phobius"/>
    </source>
</evidence>
<accession>A0ABV1IFK0</accession>
<protein>
    <submittedName>
        <fullName evidence="2">DUF2232 domain-containing protein</fullName>
    </submittedName>
</protein>
<keyword evidence="1" id="KW-0812">Transmembrane</keyword>
<feature type="transmembrane region" description="Helical" evidence="1">
    <location>
        <begin position="61"/>
        <end position="83"/>
    </location>
</feature>
<feature type="transmembrane region" description="Helical" evidence="1">
    <location>
        <begin position="231"/>
        <end position="256"/>
    </location>
</feature>
<feature type="transmembrane region" description="Helical" evidence="1">
    <location>
        <begin position="12"/>
        <end position="30"/>
    </location>
</feature>
<feature type="transmembrane region" description="Helical" evidence="1">
    <location>
        <begin position="124"/>
        <end position="148"/>
    </location>
</feature>
<evidence type="ECO:0000313" key="3">
    <source>
        <dbReference type="Proteomes" id="UP001478817"/>
    </source>
</evidence>
<evidence type="ECO:0000313" key="2">
    <source>
        <dbReference type="EMBL" id="MEQ2637414.1"/>
    </source>
</evidence>
<organism evidence="2 3">
    <name type="scientific">Paratractidigestivibacter faecalis</name>
    <dbReference type="NCBI Taxonomy" id="2292441"/>
    <lineage>
        <taxon>Bacteria</taxon>
        <taxon>Bacillati</taxon>
        <taxon>Actinomycetota</taxon>
        <taxon>Coriobacteriia</taxon>
        <taxon>Coriobacteriales</taxon>
        <taxon>Atopobiaceae</taxon>
        <taxon>Paratractidigestivibacter</taxon>
    </lineage>
</organism>